<protein>
    <recommendedName>
        <fullName evidence="1">ISP3 C-terminal domain-containing protein</fullName>
    </recommendedName>
</protein>
<evidence type="ECO:0000313" key="2">
    <source>
        <dbReference type="EMBL" id="CAI73924.1"/>
    </source>
</evidence>
<accession>Q4UG65</accession>
<dbReference type="InParanoid" id="Q4UG65"/>
<dbReference type="VEuPathDB" id="PiroplasmaDB:TA18915"/>
<evidence type="ECO:0000313" key="3">
    <source>
        <dbReference type="Proteomes" id="UP000001950"/>
    </source>
</evidence>
<dbReference type="OrthoDB" id="328439at2759"/>
<dbReference type="Gene3D" id="2.30.29.30">
    <property type="entry name" value="Pleckstrin-homology domain (PH domain)/Phosphotyrosine-binding domain (PTB)"/>
    <property type="match status" value="1"/>
</dbReference>
<dbReference type="KEGG" id="tan:TA18915"/>
<evidence type="ECO:0000259" key="1">
    <source>
        <dbReference type="Pfam" id="PF18045"/>
    </source>
</evidence>
<dbReference type="GeneID" id="3863617"/>
<dbReference type="InterPro" id="IPR041296">
    <property type="entry name" value="ISP3_C"/>
</dbReference>
<dbReference type="AlphaFoldDB" id="Q4UG65"/>
<organism evidence="2 3">
    <name type="scientific">Theileria annulata</name>
    <dbReference type="NCBI Taxonomy" id="5874"/>
    <lineage>
        <taxon>Eukaryota</taxon>
        <taxon>Sar</taxon>
        <taxon>Alveolata</taxon>
        <taxon>Apicomplexa</taxon>
        <taxon>Aconoidasida</taxon>
        <taxon>Piroplasmida</taxon>
        <taxon>Theileriidae</taxon>
        <taxon>Theileria</taxon>
    </lineage>
</organism>
<dbReference type="InterPro" id="IPR011993">
    <property type="entry name" value="PH-like_dom_sf"/>
</dbReference>
<dbReference type="EMBL" id="CR940347">
    <property type="protein sequence ID" value="CAI73924.1"/>
    <property type="molecule type" value="Genomic_DNA"/>
</dbReference>
<sequence>MSVKTSFNNFFGLFNSCCASGNNTKQEAFDEDLDGNTFIIVLRLVKQNFKEKLRDYLDVIVLLEVLFFWDGTKLSCTLHVNCETSLVRIACDKQVTLHIYPIIT</sequence>
<gene>
    <name evidence="2" type="ORF">TA18915</name>
</gene>
<feature type="domain" description="ISP3 C-terminal" evidence="1">
    <location>
        <begin position="46"/>
        <end position="95"/>
    </location>
</feature>
<proteinExistence type="predicted"/>
<reference evidence="2 3" key="1">
    <citation type="journal article" date="2005" name="Science">
        <title>Genome of the host-cell transforming parasite Theileria annulata compared with T. parva.</title>
        <authorList>
            <person name="Pain A."/>
            <person name="Renauld H."/>
            <person name="Berriman M."/>
            <person name="Murphy L."/>
            <person name="Yeats C.A."/>
            <person name="Weir W."/>
            <person name="Kerhornou A."/>
            <person name="Aslett M."/>
            <person name="Bishop R."/>
            <person name="Bouchier C."/>
            <person name="Cochet M."/>
            <person name="Coulson R.M.R."/>
            <person name="Cronin A."/>
            <person name="de Villiers E.P."/>
            <person name="Fraser A."/>
            <person name="Fosker N."/>
            <person name="Gardner M."/>
            <person name="Goble A."/>
            <person name="Griffiths-Jones S."/>
            <person name="Harris D.E."/>
            <person name="Katzer F."/>
            <person name="Larke N."/>
            <person name="Lord A."/>
            <person name="Maser P."/>
            <person name="McKellar S."/>
            <person name="Mooney P."/>
            <person name="Morton F."/>
            <person name="Nene V."/>
            <person name="O'Neil S."/>
            <person name="Price C."/>
            <person name="Quail M.A."/>
            <person name="Rabbinowitsch E."/>
            <person name="Rawlings N.D."/>
            <person name="Rutter S."/>
            <person name="Saunders D."/>
            <person name="Seeger K."/>
            <person name="Shah T."/>
            <person name="Squares R."/>
            <person name="Squares S."/>
            <person name="Tivey A."/>
            <person name="Walker A.R."/>
            <person name="Woodward J."/>
            <person name="Dobbelaere D.A.E."/>
            <person name="Langsley G."/>
            <person name="Rajandream M.A."/>
            <person name="McKeever D."/>
            <person name="Shiels B."/>
            <person name="Tait A."/>
            <person name="Barrell B.G."/>
            <person name="Hall N."/>
        </authorList>
    </citation>
    <scope>NUCLEOTIDE SEQUENCE [LARGE SCALE GENOMIC DNA]</scope>
    <source>
        <strain evidence="3">Ankara</strain>
    </source>
</reference>
<name>Q4UG65_THEAN</name>
<keyword evidence="3" id="KW-1185">Reference proteome</keyword>
<dbReference type="Pfam" id="PF18045">
    <property type="entry name" value="ISP3_C"/>
    <property type="match status" value="1"/>
</dbReference>
<dbReference type="Proteomes" id="UP000001950">
    <property type="component" value="Chromosome 1"/>
</dbReference>
<dbReference type="RefSeq" id="XP_954601.1">
    <property type="nucleotide sequence ID" value="XM_949508.1"/>
</dbReference>
<dbReference type="eggNOG" id="ENOG502SB3C">
    <property type="taxonomic scope" value="Eukaryota"/>
</dbReference>